<organism evidence="1 2">
    <name type="scientific">Asparagus officinalis</name>
    <name type="common">Garden asparagus</name>
    <dbReference type="NCBI Taxonomy" id="4686"/>
    <lineage>
        <taxon>Eukaryota</taxon>
        <taxon>Viridiplantae</taxon>
        <taxon>Streptophyta</taxon>
        <taxon>Embryophyta</taxon>
        <taxon>Tracheophyta</taxon>
        <taxon>Spermatophyta</taxon>
        <taxon>Magnoliopsida</taxon>
        <taxon>Liliopsida</taxon>
        <taxon>Asparagales</taxon>
        <taxon>Asparagaceae</taxon>
        <taxon>Asparagoideae</taxon>
        <taxon>Asparagus</taxon>
    </lineage>
</organism>
<dbReference type="Proteomes" id="UP000243459">
    <property type="component" value="Chromosome 10"/>
</dbReference>
<dbReference type="Gramene" id="ONK56984">
    <property type="protein sequence ID" value="ONK56984"/>
    <property type="gene ID" value="A4U43_C10F15350"/>
</dbReference>
<reference evidence="2" key="1">
    <citation type="journal article" date="2017" name="Nat. Commun.">
        <title>The asparagus genome sheds light on the origin and evolution of a young Y chromosome.</title>
        <authorList>
            <person name="Harkess A."/>
            <person name="Zhou J."/>
            <person name="Xu C."/>
            <person name="Bowers J.E."/>
            <person name="Van der Hulst R."/>
            <person name="Ayyampalayam S."/>
            <person name="Mercati F."/>
            <person name="Riccardi P."/>
            <person name="McKain M.R."/>
            <person name="Kakrana A."/>
            <person name="Tang H."/>
            <person name="Ray J."/>
            <person name="Groenendijk J."/>
            <person name="Arikit S."/>
            <person name="Mathioni S.M."/>
            <person name="Nakano M."/>
            <person name="Shan H."/>
            <person name="Telgmann-Rauber A."/>
            <person name="Kanno A."/>
            <person name="Yue Z."/>
            <person name="Chen H."/>
            <person name="Li W."/>
            <person name="Chen Y."/>
            <person name="Xu X."/>
            <person name="Zhang Y."/>
            <person name="Luo S."/>
            <person name="Chen H."/>
            <person name="Gao J."/>
            <person name="Mao Z."/>
            <person name="Pires J.C."/>
            <person name="Luo M."/>
            <person name="Kudrna D."/>
            <person name="Wing R.A."/>
            <person name="Meyers B.C."/>
            <person name="Yi K."/>
            <person name="Kong H."/>
            <person name="Lavrijsen P."/>
            <person name="Sunseri F."/>
            <person name="Falavigna A."/>
            <person name="Ye Y."/>
            <person name="Leebens-Mack J.H."/>
            <person name="Chen G."/>
        </authorList>
    </citation>
    <scope>NUCLEOTIDE SEQUENCE [LARGE SCALE GENOMIC DNA]</scope>
    <source>
        <strain evidence="2">cv. DH0086</strain>
    </source>
</reference>
<evidence type="ECO:0000313" key="2">
    <source>
        <dbReference type="Proteomes" id="UP000243459"/>
    </source>
</evidence>
<proteinExistence type="predicted"/>
<protein>
    <recommendedName>
        <fullName evidence="3">Protein phosphatase methylesterase-1</fullName>
    </recommendedName>
</protein>
<name>A0A5P1E2Z5_ASPOF</name>
<accession>A0A5P1E2Z5</accession>
<dbReference type="EMBL" id="CM007390">
    <property type="protein sequence ID" value="ONK56984.1"/>
    <property type="molecule type" value="Genomic_DNA"/>
</dbReference>
<gene>
    <name evidence="1" type="ORF">A4U43_C10F15350</name>
</gene>
<evidence type="ECO:0008006" key="3">
    <source>
        <dbReference type="Google" id="ProtNLM"/>
    </source>
</evidence>
<dbReference type="InterPro" id="IPR029058">
    <property type="entry name" value="AB_hydrolase_fold"/>
</dbReference>
<sequence length="105" mass="11543">MVDNAINTIKMVRRENLNWRGGVGRHPKVSGLSFALTARKIKEKARVVAMDLRGHGKSSTDNDVDLPIDDPLVTKGANTAYMDIELVGECFGVLSSFGQFIMHVN</sequence>
<dbReference type="Gene3D" id="3.40.50.1820">
    <property type="entry name" value="alpha/beta hydrolase"/>
    <property type="match status" value="1"/>
</dbReference>
<dbReference type="AlphaFoldDB" id="A0A5P1E2Z5"/>
<keyword evidence="2" id="KW-1185">Reference proteome</keyword>
<evidence type="ECO:0000313" key="1">
    <source>
        <dbReference type="EMBL" id="ONK56984.1"/>
    </source>
</evidence>
<dbReference type="SUPFAM" id="SSF53474">
    <property type="entry name" value="alpha/beta-Hydrolases"/>
    <property type="match status" value="1"/>
</dbReference>